<dbReference type="Proteomes" id="UP000494260">
    <property type="component" value="Unassembled WGS sequence"/>
</dbReference>
<dbReference type="AlphaFoldDB" id="A0A6P2YVG6"/>
<name>A0A6P2YVG6_BURL3</name>
<proteinExistence type="predicted"/>
<protein>
    <submittedName>
        <fullName evidence="2">Uncharacterized protein</fullName>
    </submittedName>
</protein>
<sequence length="303" mass="33768">MRLVGLQAVVEHFADAADHRLGTRHDRAAPRAQRDARYARDQQPAAEREARDHGPWNPVAGHVGVDQHQRADRERHDPAEPEHAEGRQERLGDQAAETEQHEAETRIADRQQLHCEQPDQQADRADDARQHEAGVRELEEEAVDADRQQDQRDVRIGDDRQEAAAPVRLEHDERRMRGREPHRAGGGRRAMAVELACEVGRILRDQVDDVLRPCLVRRQAHGLAHRALGPFGIAPAQLREAADIRGGVLHRLADLGRLGIGRQRGLRGGGIGRSRCARGAGRRARCRGISARRRGAADAELHG</sequence>
<organism evidence="2 3">
    <name type="scientific">Burkholderia lata (strain ATCC 17760 / DSM 23089 / LMG 22485 / NCIMB 9086 / R18194 / 383)</name>
    <dbReference type="NCBI Taxonomy" id="482957"/>
    <lineage>
        <taxon>Bacteria</taxon>
        <taxon>Pseudomonadati</taxon>
        <taxon>Pseudomonadota</taxon>
        <taxon>Betaproteobacteria</taxon>
        <taxon>Burkholderiales</taxon>
        <taxon>Burkholderiaceae</taxon>
        <taxon>Burkholderia</taxon>
        <taxon>Burkholderia cepacia complex</taxon>
    </lineage>
</organism>
<feature type="compositionally biased region" description="Basic and acidic residues" evidence="1">
    <location>
        <begin position="65"/>
        <end position="137"/>
    </location>
</feature>
<reference evidence="2 3" key="1">
    <citation type="submission" date="2019-09" db="EMBL/GenBank/DDBJ databases">
        <authorList>
            <person name="Depoorter E."/>
        </authorList>
    </citation>
    <scope>NUCLEOTIDE SEQUENCE [LARGE SCALE GENOMIC DNA]</scope>
    <source>
        <strain evidence="2">R-18109</strain>
    </source>
</reference>
<feature type="compositionally biased region" description="Basic and acidic residues" evidence="1">
    <location>
        <begin position="144"/>
        <end position="165"/>
    </location>
</feature>
<evidence type="ECO:0000313" key="3">
    <source>
        <dbReference type="Proteomes" id="UP000494260"/>
    </source>
</evidence>
<dbReference type="EMBL" id="CABVQH010000029">
    <property type="protein sequence ID" value="VWD26280.1"/>
    <property type="molecule type" value="Genomic_DNA"/>
</dbReference>
<feature type="compositionally biased region" description="Basic and acidic residues" evidence="1">
    <location>
        <begin position="21"/>
        <end position="54"/>
    </location>
</feature>
<evidence type="ECO:0000313" key="2">
    <source>
        <dbReference type="EMBL" id="VWD26280.1"/>
    </source>
</evidence>
<gene>
    <name evidence="2" type="ORF">BLA18109_06315</name>
</gene>
<accession>A0A6P2YVG6</accession>
<evidence type="ECO:0000256" key="1">
    <source>
        <dbReference type="SAM" id="MobiDB-lite"/>
    </source>
</evidence>
<feature type="region of interest" description="Disordered" evidence="1">
    <location>
        <begin position="21"/>
        <end position="165"/>
    </location>
</feature>